<dbReference type="PANTHER" id="PTHR30055">
    <property type="entry name" value="HTH-TYPE TRANSCRIPTIONAL REGULATOR RUTR"/>
    <property type="match status" value="1"/>
</dbReference>
<accession>A0ABW9LK07</accession>
<keyword evidence="3" id="KW-0804">Transcription</keyword>
<keyword evidence="7" id="KW-1185">Reference proteome</keyword>
<evidence type="ECO:0000313" key="6">
    <source>
        <dbReference type="EMBL" id="MFN6548301.1"/>
    </source>
</evidence>
<evidence type="ECO:0000256" key="3">
    <source>
        <dbReference type="ARBA" id="ARBA00023163"/>
    </source>
</evidence>
<gene>
    <name evidence="6" type="ORF">ACK4CT_34575</name>
</gene>
<keyword evidence="2 4" id="KW-0238">DNA-binding</keyword>
<evidence type="ECO:0000259" key="5">
    <source>
        <dbReference type="PROSITE" id="PS50977"/>
    </source>
</evidence>
<feature type="DNA-binding region" description="H-T-H motif" evidence="4">
    <location>
        <begin position="44"/>
        <end position="63"/>
    </location>
</feature>
<dbReference type="InterPro" id="IPR001647">
    <property type="entry name" value="HTH_TetR"/>
</dbReference>
<reference evidence="6 7" key="1">
    <citation type="submission" date="2024-12" db="EMBL/GenBank/DDBJ databases">
        <title>The coexistence of Mycolicibacterium septicum and Mycolicibacterium nivoides in clinical samples.</title>
        <authorList>
            <person name="Wang C."/>
            <person name="Feng Y."/>
            <person name="Zong Z."/>
        </authorList>
    </citation>
    <scope>NUCLEOTIDE SEQUENCE [LARGE SCALE GENOMIC DNA]</scope>
    <source>
        <strain evidence="6 7">120309</strain>
    </source>
</reference>
<evidence type="ECO:0000256" key="1">
    <source>
        <dbReference type="ARBA" id="ARBA00023015"/>
    </source>
</evidence>
<comment type="caution">
    <text evidence="6">The sequence shown here is derived from an EMBL/GenBank/DDBJ whole genome shotgun (WGS) entry which is preliminary data.</text>
</comment>
<dbReference type="Gene3D" id="1.10.357.10">
    <property type="entry name" value="Tetracycline Repressor, domain 2"/>
    <property type="match status" value="1"/>
</dbReference>
<sequence>MSAAPAEERSSSSGRKKRVDAVRNTQVLLDAAAAAFIETGIDTPVREIAARAGVGMGTLYRHFPTKADLVVAVYRHQVEACVDVAALLLIEADSPQQALTRWVDTFVEFLVTKHGLANVLHGDPESADALHRFFVEQLVPVGDRLLAAVFGSTPAPIDGYTLLRGLGNLCMNSDGRFDTGRAVEMFVNGILYSSRVR</sequence>
<dbReference type="InterPro" id="IPR050109">
    <property type="entry name" value="HTH-type_TetR-like_transc_reg"/>
</dbReference>
<protein>
    <submittedName>
        <fullName evidence="6">TetR/AcrR family transcriptional regulator</fullName>
    </submittedName>
</protein>
<keyword evidence="1" id="KW-0805">Transcription regulation</keyword>
<dbReference type="RefSeq" id="WP_409545806.1">
    <property type="nucleotide sequence ID" value="NZ_JBKBDD010000022.1"/>
</dbReference>
<evidence type="ECO:0000256" key="4">
    <source>
        <dbReference type="PROSITE-ProRule" id="PRU00335"/>
    </source>
</evidence>
<dbReference type="Pfam" id="PF00440">
    <property type="entry name" value="TetR_N"/>
    <property type="match status" value="1"/>
</dbReference>
<dbReference type="PROSITE" id="PS50977">
    <property type="entry name" value="HTH_TETR_2"/>
    <property type="match status" value="1"/>
</dbReference>
<dbReference type="EMBL" id="JBKBDD010000022">
    <property type="protein sequence ID" value="MFN6548301.1"/>
    <property type="molecule type" value="Genomic_DNA"/>
</dbReference>
<dbReference type="Proteomes" id="UP001635816">
    <property type="component" value="Unassembled WGS sequence"/>
</dbReference>
<proteinExistence type="predicted"/>
<evidence type="ECO:0000256" key="2">
    <source>
        <dbReference type="ARBA" id="ARBA00023125"/>
    </source>
</evidence>
<evidence type="ECO:0000313" key="7">
    <source>
        <dbReference type="Proteomes" id="UP001635816"/>
    </source>
</evidence>
<organism evidence="6 7">
    <name type="scientific">Mycolicibacterium nivoides</name>
    <dbReference type="NCBI Taxonomy" id="2487344"/>
    <lineage>
        <taxon>Bacteria</taxon>
        <taxon>Bacillati</taxon>
        <taxon>Actinomycetota</taxon>
        <taxon>Actinomycetes</taxon>
        <taxon>Mycobacteriales</taxon>
        <taxon>Mycobacteriaceae</taxon>
        <taxon>Mycolicibacterium</taxon>
    </lineage>
</organism>
<name>A0ABW9LK07_9MYCO</name>
<dbReference type="PANTHER" id="PTHR30055:SF234">
    <property type="entry name" value="HTH-TYPE TRANSCRIPTIONAL REGULATOR BETI"/>
    <property type="match status" value="1"/>
</dbReference>
<dbReference type="SUPFAM" id="SSF46689">
    <property type="entry name" value="Homeodomain-like"/>
    <property type="match status" value="1"/>
</dbReference>
<feature type="domain" description="HTH tetR-type" evidence="5">
    <location>
        <begin position="22"/>
        <end position="81"/>
    </location>
</feature>
<dbReference type="InterPro" id="IPR009057">
    <property type="entry name" value="Homeodomain-like_sf"/>
</dbReference>
<dbReference type="PRINTS" id="PR00455">
    <property type="entry name" value="HTHTETR"/>
</dbReference>